<dbReference type="EMBL" id="FJOG01000015">
    <property type="protein sequence ID" value="CZR60229.1"/>
    <property type="molecule type" value="Genomic_DNA"/>
</dbReference>
<gene>
    <name evidence="2" type="ORF">PAC_10125</name>
</gene>
<proteinExistence type="predicted"/>
<keyword evidence="3" id="KW-1185">Reference proteome</keyword>
<dbReference type="PANTHER" id="PTHR24148:SF73">
    <property type="entry name" value="HET DOMAIN PROTEIN (AFU_ORTHOLOGUE AFUA_8G01020)"/>
    <property type="match status" value="1"/>
</dbReference>
<accession>A0A1L7X5D1</accession>
<dbReference type="Proteomes" id="UP000184330">
    <property type="component" value="Unassembled WGS sequence"/>
</dbReference>
<name>A0A1L7X5D1_9HELO</name>
<organism evidence="2 3">
    <name type="scientific">Phialocephala subalpina</name>
    <dbReference type="NCBI Taxonomy" id="576137"/>
    <lineage>
        <taxon>Eukaryota</taxon>
        <taxon>Fungi</taxon>
        <taxon>Dikarya</taxon>
        <taxon>Ascomycota</taxon>
        <taxon>Pezizomycotina</taxon>
        <taxon>Leotiomycetes</taxon>
        <taxon>Helotiales</taxon>
        <taxon>Mollisiaceae</taxon>
        <taxon>Phialocephala</taxon>
        <taxon>Phialocephala fortinii species complex</taxon>
    </lineage>
</organism>
<protein>
    <recommendedName>
        <fullName evidence="1">Heterokaryon incompatibility domain-containing protein</fullName>
    </recommendedName>
</protein>
<dbReference type="OrthoDB" id="2157530at2759"/>
<feature type="domain" description="Heterokaryon incompatibility" evidence="1">
    <location>
        <begin position="53"/>
        <end position="226"/>
    </location>
</feature>
<dbReference type="STRING" id="576137.A0A1L7X5D1"/>
<reference evidence="2 3" key="1">
    <citation type="submission" date="2016-03" db="EMBL/GenBank/DDBJ databases">
        <authorList>
            <person name="Ploux O."/>
        </authorList>
    </citation>
    <scope>NUCLEOTIDE SEQUENCE [LARGE SCALE GENOMIC DNA]</scope>
    <source>
        <strain evidence="2 3">UAMH 11012</strain>
    </source>
</reference>
<dbReference type="AlphaFoldDB" id="A0A1L7X5D1"/>
<dbReference type="PANTHER" id="PTHR24148">
    <property type="entry name" value="ANKYRIN REPEAT DOMAIN-CONTAINING PROTEIN 39 HOMOLOG-RELATED"/>
    <property type="match status" value="1"/>
</dbReference>
<sequence length="690" mass="77953">MDLQNCYEYTELVQPDAFRIILLKPSTVLASPIECTLITTTLLEYDNDLVDHYTALSYVWGDEKDTRTVVVDGKPLEITATLESALRHIRDPQRVSRVWADGICINQFDNREKNVQVGLMGSIYELARHTIIFLGEATNGSEAVMEVLCSNAKTSFDQRGGSELWLNVTQRLTTLDSVPDRKKSKGMLTVSLASQVQNSQQANIRELANKHILQRPWFTRVWVLQELVLSADPWVQVGTSRIRWNMFCDHLLYPPSSDELSGGLQLLSDMQNARTKLAPSWLPGKDAMPLSQRDLLPILHSRRGFGVKDPRDMIYAHLGIVDTNSELERPGDFIQIDYTKTIREVYMDAALYLIPLRGTFDFLSHVEDVPLGQRRDGLPSWVPDWTSPHTFSEVTRHIGETSHLQNTKPVHFAIKSRGVLGCIGYNVGVIEEILDGIPPRVDLMALWEELYMALYEEKIAKTPGHILSPNSDHTRQLDKSDIFQAMLFWAILVDEIVQSLLTQLSLWLGEQHCRRIESHYKDAGVLIYQRVMTYLKCQPGSMPSVNQFGDLAPTNTTPITSYLLLGMTDIDGPGCFSGRLKVARLPNQRLAMVPGTVQVGDIICTFNLAATTYVLRKTPVTDTELDTTIVKFFIDNKLKAGENDIRDEATGLLEHLDTSKVEHYNFISECFADLPSNRNGFCERNIFALH</sequence>
<dbReference type="InterPro" id="IPR052895">
    <property type="entry name" value="HetReg/Transcr_Mod"/>
</dbReference>
<evidence type="ECO:0000313" key="2">
    <source>
        <dbReference type="EMBL" id="CZR60229.1"/>
    </source>
</evidence>
<dbReference type="Pfam" id="PF06985">
    <property type="entry name" value="HET"/>
    <property type="match status" value="1"/>
</dbReference>
<dbReference type="InterPro" id="IPR010730">
    <property type="entry name" value="HET"/>
</dbReference>
<evidence type="ECO:0000313" key="3">
    <source>
        <dbReference type="Proteomes" id="UP000184330"/>
    </source>
</evidence>
<evidence type="ECO:0000259" key="1">
    <source>
        <dbReference type="Pfam" id="PF06985"/>
    </source>
</evidence>